<gene>
    <name evidence="3" type="ORF">AYM40_01605</name>
</gene>
<dbReference type="PANTHER" id="PTHR43542:SF1">
    <property type="entry name" value="METHYLTRANSFERASE"/>
    <property type="match status" value="1"/>
</dbReference>
<name>A0A160FGJ2_9BURK</name>
<dbReference type="Gene3D" id="3.40.50.150">
    <property type="entry name" value="Vaccinia Virus protein VP39"/>
    <property type="match status" value="1"/>
</dbReference>
<proteinExistence type="predicted"/>
<dbReference type="Pfam" id="PF03602">
    <property type="entry name" value="Cons_hypoth95"/>
    <property type="match status" value="1"/>
</dbReference>
<keyword evidence="1 3" id="KW-0489">Methyltransferase</keyword>
<dbReference type="RefSeq" id="WP_063494678.1">
    <property type="nucleotide sequence ID" value="NZ_CP014578.1"/>
</dbReference>
<sequence>MPRSAPSRAHGASSKSGKAHAIRIIGGDWKRTPLPVLDLDGLRPTPDRVRETLFNWLGQRLDGQRCLDLFAGSGALGFEAASRGAARVLMVERSAKAASQLRANQERLSARTIEIAEADGLRLAASLAPGSFDVVFLDPPFGDDLLGKALALAVPLLSPEGFLYVEAGVALELEGNETLAGWEIVRQGKAGAVHFHLLQRENKE</sequence>
<organism evidence="3 4">
    <name type="scientific">Paraburkholderia phytofirmans OLGA172</name>
    <dbReference type="NCBI Taxonomy" id="1417228"/>
    <lineage>
        <taxon>Bacteria</taxon>
        <taxon>Pseudomonadati</taxon>
        <taxon>Pseudomonadota</taxon>
        <taxon>Betaproteobacteria</taxon>
        <taxon>Burkholderiales</taxon>
        <taxon>Burkholderiaceae</taxon>
        <taxon>Paraburkholderia</taxon>
    </lineage>
</organism>
<protein>
    <submittedName>
        <fullName evidence="3">16S rRNA (Guanine(966)-N(2))-methyltransferase RsmD</fullName>
    </submittedName>
</protein>
<dbReference type="GO" id="GO:0003676">
    <property type="term" value="F:nucleic acid binding"/>
    <property type="evidence" value="ECO:0007669"/>
    <property type="project" value="InterPro"/>
</dbReference>
<dbReference type="AlphaFoldDB" id="A0A160FGJ2"/>
<evidence type="ECO:0000256" key="1">
    <source>
        <dbReference type="ARBA" id="ARBA00022603"/>
    </source>
</evidence>
<dbReference type="PROSITE" id="PS00092">
    <property type="entry name" value="N6_MTASE"/>
    <property type="match status" value="1"/>
</dbReference>
<evidence type="ECO:0000313" key="3">
    <source>
        <dbReference type="EMBL" id="ANB71200.1"/>
    </source>
</evidence>
<dbReference type="GO" id="GO:0031167">
    <property type="term" value="P:rRNA methylation"/>
    <property type="evidence" value="ECO:0007669"/>
    <property type="project" value="InterPro"/>
</dbReference>
<dbReference type="STRING" id="1804984.AYM40_01605"/>
<dbReference type="OrthoDB" id="9803017at2"/>
<dbReference type="CDD" id="cd02440">
    <property type="entry name" value="AdoMet_MTases"/>
    <property type="match status" value="1"/>
</dbReference>
<evidence type="ECO:0000313" key="4">
    <source>
        <dbReference type="Proteomes" id="UP000076852"/>
    </source>
</evidence>
<evidence type="ECO:0000256" key="2">
    <source>
        <dbReference type="ARBA" id="ARBA00022679"/>
    </source>
</evidence>
<dbReference type="GO" id="GO:0008168">
    <property type="term" value="F:methyltransferase activity"/>
    <property type="evidence" value="ECO:0007669"/>
    <property type="project" value="UniProtKB-KW"/>
</dbReference>
<dbReference type="InterPro" id="IPR029063">
    <property type="entry name" value="SAM-dependent_MTases_sf"/>
</dbReference>
<dbReference type="Proteomes" id="UP000076852">
    <property type="component" value="Chromosome 1"/>
</dbReference>
<dbReference type="NCBIfam" id="TIGR00095">
    <property type="entry name" value="16S rRNA (guanine(966)-N(2))-methyltransferase RsmD"/>
    <property type="match status" value="1"/>
</dbReference>
<dbReference type="InterPro" id="IPR002052">
    <property type="entry name" value="DNA_methylase_N6_adenine_CS"/>
</dbReference>
<accession>A0A160FGJ2</accession>
<reference evidence="3 4" key="1">
    <citation type="journal article" date="2016" name="Gene">
        <title>PacBio SMRT assembly of a complex multi-replicon genome reveals chlorocatechol degradative operon in a region of genome plasticity.</title>
        <authorList>
            <person name="Ricker N."/>
            <person name="Shen S.Y."/>
            <person name="Goordial J."/>
            <person name="Jin S."/>
            <person name="Fulthorpe R.R."/>
        </authorList>
    </citation>
    <scope>NUCLEOTIDE SEQUENCE [LARGE SCALE GENOMIC DNA]</scope>
    <source>
        <strain evidence="3 4">OLGA172</strain>
    </source>
</reference>
<dbReference type="KEGG" id="buz:AYM40_01605"/>
<dbReference type="PANTHER" id="PTHR43542">
    <property type="entry name" value="METHYLTRANSFERASE"/>
    <property type="match status" value="1"/>
</dbReference>
<keyword evidence="2 3" id="KW-0808">Transferase</keyword>
<dbReference type="InterPro" id="IPR004398">
    <property type="entry name" value="RNA_MeTrfase_RsmD"/>
</dbReference>
<dbReference type="SUPFAM" id="SSF53335">
    <property type="entry name" value="S-adenosyl-L-methionine-dependent methyltransferases"/>
    <property type="match status" value="1"/>
</dbReference>
<dbReference type="PIRSF" id="PIRSF004553">
    <property type="entry name" value="CHP00095"/>
    <property type="match status" value="1"/>
</dbReference>
<dbReference type="EMBL" id="CP014578">
    <property type="protein sequence ID" value="ANB71200.1"/>
    <property type="molecule type" value="Genomic_DNA"/>
</dbReference>
<keyword evidence="4" id="KW-1185">Reference proteome</keyword>